<dbReference type="Proteomes" id="UP001149165">
    <property type="component" value="Unassembled WGS sequence"/>
</dbReference>
<keyword evidence="3" id="KW-0560">Oxidoreductase</keyword>
<dbReference type="PROSITE" id="PS00061">
    <property type="entry name" value="ADH_SHORT"/>
    <property type="match status" value="1"/>
</dbReference>
<reference evidence="4" key="2">
    <citation type="journal article" date="2023" name="IMA Fungus">
        <title>Comparative genomic study of the Penicillium genus elucidates a diverse pangenome and 15 lateral gene transfer events.</title>
        <authorList>
            <person name="Petersen C."/>
            <person name="Sorensen T."/>
            <person name="Nielsen M.R."/>
            <person name="Sondergaard T.E."/>
            <person name="Sorensen J.L."/>
            <person name="Fitzpatrick D.A."/>
            <person name="Frisvad J.C."/>
            <person name="Nielsen K.L."/>
        </authorList>
    </citation>
    <scope>NUCLEOTIDE SEQUENCE</scope>
    <source>
        <strain evidence="4">IBT 30069</strain>
    </source>
</reference>
<evidence type="ECO:0000256" key="3">
    <source>
        <dbReference type="ARBA" id="ARBA00023002"/>
    </source>
</evidence>
<dbReference type="SUPFAM" id="SSF51735">
    <property type="entry name" value="NAD(P)-binding Rossmann-fold domains"/>
    <property type="match status" value="1"/>
</dbReference>
<organism evidence="4 5">
    <name type="scientific">Penicillium angulare</name>
    <dbReference type="NCBI Taxonomy" id="116970"/>
    <lineage>
        <taxon>Eukaryota</taxon>
        <taxon>Fungi</taxon>
        <taxon>Dikarya</taxon>
        <taxon>Ascomycota</taxon>
        <taxon>Pezizomycotina</taxon>
        <taxon>Eurotiomycetes</taxon>
        <taxon>Eurotiomycetidae</taxon>
        <taxon>Eurotiales</taxon>
        <taxon>Aspergillaceae</taxon>
        <taxon>Penicillium</taxon>
    </lineage>
</organism>
<evidence type="ECO:0000313" key="5">
    <source>
        <dbReference type="Proteomes" id="UP001149165"/>
    </source>
</evidence>
<proteinExistence type="inferred from homology"/>
<dbReference type="GO" id="GO:0016616">
    <property type="term" value="F:oxidoreductase activity, acting on the CH-OH group of donors, NAD or NADP as acceptor"/>
    <property type="evidence" value="ECO:0007669"/>
    <property type="project" value="TreeGrafter"/>
</dbReference>
<dbReference type="InterPro" id="IPR020904">
    <property type="entry name" value="Sc_DH/Rdtase_CS"/>
</dbReference>
<dbReference type="AlphaFoldDB" id="A0A9W9FTY1"/>
<dbReference type="PANTHER" id="PTHR44229">
    <property type="entry name" value="15-HYDROXYPROSTAGLANDIN DEHYDROGENASE [NAD(+)]"/>
    <property type="match status" value="1"/>
</dbReference>
<dbReference type="OrthoDB" id="37659at2759"/>
<dbReference type="Pfam" id="PF00106">
    <property type="entry name" value="adh_short"/>
    <property type="match status" value="1"/>
</dbReference>
<dbReference type="InterPro" id="IPR036291">
    <property type="entry name" value="NAD(P)-bd_dom_sf"/>
</dbReference>
<reference evidence="4" key="1">
    <citation type="submission" date="2022-11" db="EMBL/GenBank/DDBJ databases">
        <authorList>
            <person name="Petersen C."/>
        </authorList>
    </citation>
    <scope>NUCLEOTIDE SEQUENCE</scope>
    <source>
        <strain evidence="4">IBT 30069</strain>
    </source>
</reference>
<accession>A0A9W9FTY1</accession>
<dbReference type="EMBL" id="JAPQKH010000003">
    <property type="protein sequence ID" value="KAJ5106401.1"/>
    <property type="molecule type" value="Genomic_DNA"/>
</dbReference>
<dbReference type="InterPro" id="IPR002347">
    <property type="entry name" value="SDR_fam"/>
</dbReference>
<evidence type="ECO:0000313" key="4">
    <source>
        <dbReference type="EMBL" id="KAJ5106401.1"/>
    </source>
</evidence>
<keyword evidence="2" id="KW-0521">NADP</keyword>
<dbReference type="GO" id="GO:0005737">
    <property type="term" value="C:cytoplasm"/>
    <property type="evidence" value="ECO:0007669"/>
    <property type="project" value="TreeGrafter"/>
</dbReference>
<keyword evidence="5" id="KW-1185">Reference proteome</keyword>
<dbReference type="Gene3D" id="3.40.50.720">
    <property type="entry name" value="NAD(P)-binding Rossmann-like Domain"/>
    <property type="match status" value="1"/>
</dbReference>
<evidence type="ECO:0000256" key="2">
    <source>
        <dbReference type="ARBA" id="ARBA00022857"/>
    </source>
</evidence>
<gene>
    <name evidence="4" type="ORF">N7456_003076</name>
</gene>
<comment type="similarity">
    <text evidence="1">Belongs to the short-chain dehydrogenases/reductases (SDR) family.</text>
</comment>
<comment type="caution">
    <text evidence="4">The sequence shown here is derived from an EMBL/GenBank/DDBJ whole genome shotgun (WGS) entry which is preliminary data.</text>
</comment>
<evidence type="ECO:0008006" key="6">
    <source>
        <dbReference type="Google" id="ProtNLM"/>
    </source>
</evidence>
<name>A0A9W9FTY1_9EURO</name>
<protein>
    <recommendedName>
        <fullName evidence="6">Short-chain dehydrogenase/reductase SDR</fullName>
    </recommendedName>
</protein>
<sequence>MVKVALITGGTSGMGLDVAQQLDKTGTWKVHIIGSNKERGENAAAPLENTTFHQANVTSYDEQGAAFDKAFNEHKRLDFVFVNAGIAQNVNTMYTYHDTTGIPPRPTPSSDGIEGVLDINLTGAVYTSYLAMHYFRRSPEETKGDRHLILTSSIGGIYPCVHTPVYVATKHGMVGLTRSMAPRLWRDGIKMNVICPGTVITPLMTADLKAYFQEGALIEMSHVSDVVFKCISGDEVTDSKGVSVPGDELFGRSVLISVDNFFFVEQPELFDESMRITYKGMVEGCA</sequence>
<evidence type="ECO:0000256" key="1">
    <source>
        <dbReference type="ARBA" id="ARBA00006484"/>
    </source>
</evidence>
<dbReference type="PANTHER" id="PTHR44229:SF4">
    <property type="entry name" value="15-HYDROXYPROSTAGLANDIN DEHYDROGENASE [NAD(+)]"/>
    <property type="match status" value="1"/>
</dbReference>
<dbReference type="PRINTS" id="PR00081">
    <property type="entry name" value="GDHRDH"/>
</dbReference>